<dbReference type="Pfam" id="PF02608">
    <property type="entry name" value="Bmp"/>
    <property type="match status" value="1"/>
</dbReference>
<dbReference type="Gene3D" id="3.40.50.2300">
    <property type="match status" value="2"/>
</dbReference>
<keyword evidence="5" id="KW-0472">Membrane</keyword>
<organism evidence="9 10">
    <name type="scientific">Geobacillus stearothermophilus</name>
    <name type="common">Bacillus stearothermophilus</name>
    <dbReference type="NCBI Taxonomy" id="1422"/>
    <lineage>
        <taxon>Bacteria</taxon>
        <taxon>Bacillati</taxon>
        <taxon>Bacillota</taxon>
        <taxon>Bacilli</taxon>
        <taxon>Bacillales</taxon>
        <taxon>Anoxybacillaceae</taxon>
        <taxon>Geobacillus</taxon>
    </lineage>
</organism>
<dbReference type="EMBL" id="LQYV01000152">
    <property type="protein sequence ID" value="KYD20382.1"/>
    <property type="molecule type" value="Genomic_DNA"/>
</dbReference>
<dbReference type="InterPro" id="IPR050957">
    <property type="entry name" value="BMP_lipoprotein"/>
</dbReference>
<sequence>MNVKKRIGLVLSVLFAAGTLLSACGQAGNNAGGGNQKDTFSVAMVTDVGGIDDKSFNQSAWEGLQKFGKDNGLEKGRGGYDYLQSSSDADYATNLNKLVRSDFDLIFGIGYLMGDAVKEVAKQNPKKHFAIVDTVVDEPNVASITFKEHEGSFLVGVVAGLMTKTNKIGFVGGMEIPLIEKFESGFRAGVKAVNPKATVEVQYAGAFDQADKGKAIASSMYASGIDIIYHAAGATGNGVFSEAKDLKKKDPNREIWVIGVDKDQAPEGEVKVGGKTYNVTLTSMVKRVDVAVYDTAKRAKEGDFPGGKTIEYGLPENGVGIAPTQGNIPENVLKTVDEWKQKIIKGEVKVPTNRKEYEQFAATIK</sequence>
<dbReference type="InterPro" id="IPR028082">
    <property type="entry name" value="Peripla_BP_I"/>
</dbReference>
<dbReference type="CDD" id="cd06354">
    <property type="entry name" value="PBP1_PrnA-like"/>
    <property type="match status" value="1"/>
</dbReference>
<evidence type="ECO:0000256" key="6">
    <source>
        <dbReference type="ARBA" id="ARBA00023288"/>
    </source>
</evidence>
<evidence type="ECO:0000256" key="3">
    <source>
        <dbReference type="ARBA" id="ARBA00022475"/>
    </source>
</evidence>
<reference evidence="9 10" key="1">
    <citation type="submission" date="2016-01" db="EMBL/GenBank/DDBJ databases">
        <title>Draft Genome Sequences of Seven Thermophilic Sporeformers Isolated from Foods.</title>
        <authorList>
            <person name="Berendsen E.M."/>
            <person name="Wells-Bennik M.H."/>
            <person name="Krawcyk A.O."/>
            <person name="De Jong A."/>
            <person name="Holsappel S."/>
            <person name="Eijlander R.T."/>
            <person name="Kuipers O.P."/>
        </authorList>
    </citation>
    <scope>NUCLEOTIDE SEQUENCE [LARGE SCALE GENOMIC DNA]</scope>
    <source>
        <strain evidence="9 10">B4109</strain>
    </source>
</reference>
<dbReference type="GO" id="GO:0005886">
    <property type="term" value="C:plasma membrane"/>
    <property type="evidence" value="ECO:0007669"/>
    <property type="project" value="UniProtKB-SubCell"/>
</dbReference>
<accession>A0A150M843</accession>
<dbReference type="PATRIC" id="fig|1422.18.peg.2242"/>
<keyword evidence="3" id="KW-1003">Cell membrane</keyword>
<feature type="chain" id="PRO_5039033762" description="ABC transporter substrate-binding protein PnrA-like domain-containing protein" evidence="7">
    <location>
        <begin position="23"/>
        <end position="365"/>
    </location>
</feature>
<feature type="signal peptide" evidence="7">
    <location>
        <begin position="1"/>
        <end position="22"/>
    </location>
</feature>
<name>A0A150M843_GEOSE</name>
<evidence type="ECO:0000259" key="8">
    <source>
        <dbReference type="Pfam" id="PF02608"/>
    </source>
</evidence>
<keyword evidence="4 7" id="KW-0732">Signal</keyword>
<comment type="subcellular location">
    <subcellularLocation>
        <location evidence="1">Cell membrane</location>
        <topology evidence="1">Lipid-anchor</topology>
    </subcellularLocation>
</comment>
<evidence type="ECO:0000256" key="4">
    <source>
        <dbReference type="ARBA" id="ARBA00022729"/>
    </source>
</evidence>
<dbReference type="PANTHER" id="PTHR34296:SF2">
    <property type="entry name" value="ABC TRANSPORTER GUANOSINE-BINDING PROTEIN NUPN"/>
    <property type="match status" value="1"/>
</dbReference>
<dbReference type="AlphaFoldDB" id="A0A150M843"/>
<evidence type="ECO:0000256" key="7">
    <source>
        <dbReference type="SAM" id="SignalP"/>
    </source>
</evidence>
<evidence type="ECO:0000256" key="1">
    <source>
        <dbReference type="ARBA" id="ARBA00004193"/>
    </source>
</evidence>
<evidence type="ECO:0000256" key="5">
    <source>
        <dbReference type="ARBA" id="ARBA00023136"/>
    </source>
</evidence>
<keyword evidence="6" id="KW-0449">Lipoprotein</keyword>
<dbReference type="PANTHER" id="PTHR34296">
    <property type="entry name" value="TRANSCRIPTIONAL ACTIVATOR PROTEIN MED"/>
    <property type="match status" value="1"/>
</dbReference>
<proteinExistence type="inferred from homology"/>
<feature type="domain" description="ABC transporter substrate-binding protein PnrA-like" evidence="8">
    <location>
        <begin position="41"/>
        <end position="353"/>
    </location>
</feature>
<gene>
    <name evidence="9" type="ORF">B4109_1088</name>
</gene>
<dbReference type="Proteomes" id="UP000075424">
    <property type="component" value="Unassembled WGS sequence"/>
</dbReference>
<evidence type="ECO:0000313" key="10">
    <source>
        <dbReference type="Proteomes" id="UP000075424"/>
    </source>
</evidence>
<dbReference type="PROSITE" id="PS51257">
    <property type="entry name" value="PROKAR_LIPOPROTEIN"/>
    <property type="match status" value="1"/>
</dbReference>
<dbReference type="InterPro" id="IPR003760">
    <property type="entry name" value="PnrA-like"/>
</dbReference>
<evidence type="ECO:0000256" key="2">
    <source>
        <dbReference type="ARBA" id="ARBA00008610"/>
    </source>
</evidence>
<evidence type="ECO:0000313" key="9">
    <source>
        <dbReference type="EMBL" id="KYD20382.1"/>
    </source>
</evidence>
<dbReference type="SUPFAM" id="SSF53822">
    <property type="entry name" value="Periplasmic binding protein-like I"/>
    <property type="match status" value="1"/>
</dbReference>
<comment type="caution">
    <text evidence="9">The sequence shown here is derived from an EMBL/GenBank/DDBJ whole genome shotgun (WGS) entry which is preliminary data.</text>
</comment>
<comment type="similarity">
    <text evidence="2">Belongs to the BMP lipoprotein family.</text>
</comment>
<protein>
    <recommendedName>
        <fullName evidence="8">ABC transporter substrate-binding protein PnrA-like domain-containing protein</fullName>
    </recommendedName>
</protein>